<dbReference type="EMBL" id="CM041543">
    <property type="protein sequence ID" value="KAI3364457.1"/>
    <property type="molecule type" value="Genomic_DNA"/>
</dbReference>
<accession>A0ACB8W9D9</accession>
<name>A0ACB8W9D9_9TELE</name>
<comment type="caution">
    <text evidence="1">The sequence shown here is derived from an EMBL/GenBank/DDBJ whole genome shotgun (WGS) entry which is preliminary data.</text>
</comment>
<keyword evidence="2" id="KW-1185">Reference proteome</keyword>
<dbReference type="Proteomes" id="UP000831701">
    <property type="component" value="Chromosome 13"/>
</dbReference>
<evidence type="ECO:0000313" key="2">
    <source>
        <dbReference type="Proteomes" id="UP000831701"/>
    </source>
</evidence>
<evidence type="ECO:0000313" key="1">
    <source>
        <dbReference type="EMBL" id="KAI3364457.1"/>
    </source>
</evidence>
<organism evidence="1 2">
    <name type="scientific">Scortum barcoo</name>
    <name type="common">barcoo grunter</name>
    <dbReference type="NCBI Taxonomy" id="214431"/>
    <lineage>
        <taxon>Eukaryota</taxon>
        <taxon>Metazoa</taxon>
        <taxon>Chordata</taxon>
        <taxon>Craniata</taxon>
        <taxon>Vertebrata</taxon>
        <taxon>Euteleostomi</taxon>
        <taxon>Actinopterygii</taxon>
        <taxon>Neopterygii</taxon>
        <taxon>Teleostei</taxon>
        <taxon>Neoteleostei</taxon>
        <taxon>Acanthomorphata</taxon>
        <taxon>Eupercaria</taxon>
        <taxon>Centrarchiformes</taxon>
        <taxon>Terapontoidei</taxon>
        <taxon>Terapontidae</taxon>
        <taxon>Scortum</taxon>
    </lineage>
</organism>
<gene>
    <name evidence="1" type="ORF">L3Q82_011249</name>
</gene>
<protein>
    <submittedName>
        <fullName evidence="1">Uncharacterized protein</fullName>
    </submittedName>
</protein>
<proteinExistence type="predicted"/>
<feature type="non-terminal residue" evidence="1">
    <location>
        <position position="1"/>
    </location>
</feature>
<sequence>ELASRRTVPLLAAGTMPWRHTPALTLAVSHGKMFPEFRSQAWRYKAKSGREREREREGCQGSCQQQRARAGLVPHFNGKGFLLCHPLCVKATRIHYEALALPIMAFSEKVRFDDDDDAFPPPLASTAKQPCWFVLPVYPSKGQVSSDFLKGALSGVAQGDPAYSRDLNPRLRGAGRKSAFLPWKVLLLFTGW</sequence>
<reference evidence="1" key="1">
    <citation type="submission" date="2022-04" db="EMBL/GenBank/DDBJ databases">
        <title>Jade perch genome.</title>
        <authorList>
            <person name="Chao B."/>
        </authorList>
    </citation>
    <scope>NUCLEOTIDE SEQUENCE</scope>
    <source>
        <strain evidence="1">CB-2022</strain>
    </source>
</reference>